<evidence type="ECO:0000313" key="8">
    <source>
        <dbReference type="EMBL" id="GAY22182.1"/>
    </source>
</evidence>
<dbReference type="PROSITE" id="PS51085">
    <property type="entry name" value="2FE2S_FER_2"/>
    <property type="match status" value="1"/>
</dbReference>
<name>A0A292ZBV0_SPHSA</name>
<protein>
    <submittedName>
        <fullName evidence="8">Ferredoxin, 2Fe-2S</fullName>
    </submittedName>
</protein>
<dbReference type="GO" id="GO:0046872">
    <property type="term" value="F:metal ion binding"/>
    <property type="evidence" value="ECO:0007669"/>
    <property type="project" value="UniProtKB-KW"/>
</dbReference>
<dbReference type="PANTHER" id="PTHR23426">
    <property type="entry name" value="FERREDOXIN/ADRENODOXIN"/>
    <property type="match status" value="1"/>
</dbReference>
<evidence type="ECO:0000256" key="1">
    <source>
        <dbReference type="ARBA" id="ARBA00010914"/>
    </source>
</evidence>
<comment type="similarity">
    <text evidence="1">Belongs to the adrenodoxin/putidaredoxin family.</text>
</comment>
<keyword evidence="2" id="KW-0001">2Fe-2S</keyword>
<keyword evidence="5" id="KW-0411">Iron-sulfur</keyword>
<dbReference type="InterPro" id="IPR001041">
    <property type="entry name" value="2Fe-2S_ferredoxin-type"/>
</dbReference>
<dbReference type="Proteomes" id="UP000221538">
    <property type="component" value="Unassembled WGS sequence"/>
</dbReference>
<comment type="caution">
    <text evidence="8">The sequence shown here is derived from an EMBL/GenBank/DDBJ whole genome shotgun (WGS) entry which is preliminary data.</text>
</comment>
<sequence>MPRITFISHEGEATTIDAESGVSLMEDAMRAGIAGIDADCGGACACGTCRVVIDAAWCDLVGGPSDMEGMMLEMSPASRDGARLACQVMVTDALDGLVVTIPEEQFR</sequence>
<dbReference type="Pfam" id="PF00111">
    <property type="entry name" value="Fer2"/>
    <property type="match status" value="1"/>
</dbReference>
<keyword evidence="4" id="KW-0408">Iron</keyword>
<evidence type="ECO:0000256" key="4">
    <source>
        <dbReference type="ARBA" id="ARBA00023004"/>
    </source>
</evidence>
<reference evidence="8 9" key="2">
    <citation type="journal article" date="2013" name="Environ. Sci. Technol.">
        <title>The 4-tert-butylphenol-utilizing bacterium Sphingobium fuliginis OMI can degrade bisphenols via phenolic ring hydroxylation and meta-cleavage pathway.</title>
        <authorList>
            <person name="Ogata Y."/>
            <person name="Goda S."/>
            <person name="Toyama T."/>
            <person name="Sei K."/>
            <person name="Ike M."/>
        </authorList>
    </citation>
    <scope>NUCLEOTIDE SEQUENCE [LARGE SCALE GENOMIC DNA]</scope>
    <source>
        <strain evidence="8 9">OMI</strain>
    </source>
</reference>
<dbReference type="PRINTS" id="PR00355">
    <property type="entry name" value="ADRENODOXIN"/>
</dbReference>
<evidence type="ECO:0000313" key="9">
    <source>
        <dbReference type="Proteomes" id="UP000221538"/>
    </source>
</evidence>
<gene>
    <name evidence="8" type="ORF">SFOMI_2737</name>
</gene>
<accession>A0A292ZBV0</accession>
<dbReference type="PANTHER" id="PTHR23426:SF65">
    <property type="entry name" value="FERREDOXIN-2, MITOCHONDRIAL"/>
    <property type="match status" value="1"/>
</dbReference>
<dbReference type="AlphaFoldDB" id="A0A292ZBV0"/>
<comment type="cofactor">
    <cofactor evidence="6">
        <name>[2Fe-2S] cluster</name>
        <dbReference type="ChEBI" id="CHEBI:190135"/>
    </cofactor>
</comment>
<organism evidence="8 9">
    <name type="scientific">Sphingobium fuliginis (strain ATCC 27551)</name>
    <dbReference type="NCBI Taxonomy" id="336203"/>
    <lineage>
        <taxon>Bacteria</taxon>
        <taxon>Pseudomonadati</taxon>
        <taxon>Pseudomonadota</taxon>
        <taxon>Alphaproteobacteria</taxon>
        <taxon>Sphingomonadales</taxon>
        <taxon>Sphingomonadaceae</taxon>
        <taxon>Sphingobium</taxon>
    </lineage>
</organism>
<evidence type="ECO:0000256" key="6">
    <source>
        <dbReference type="ARBA" id="ARBA00034078"/>
    </source>
</evidence>
<dbReference type="GO" id="GO:0051537">
    <property type="term" value="F:2 iron, 2 sulfur cluster binding"/>
    <property type="evidence" value="ECO:0007669"/>
    <property type="project" value="UniProtKB-KW"/>
</dbReference>
<evidence type="ECO:0000256" key="3">
    <source>
        <dbReference type="ARBA" id="ARBA00022723"/>
    </source>
</evidence>
<dbReference type="CDD" id="cd00207">
    <property type="entry name" value="fer2"/>
    <property type="match status" value="1"/>
</dbReference>
<feature type="domain" description="2Fe-2S ferredoxin-type" evidence="7">
    <location>
        <begin position="2"/>
        <end position="105"/>
    </location>
</feature>
<dbReference type="GO" id="GO:0140647">
    <property type="term" value="P:P450-containing electron transport chain"/>
    <property type="evidence" value="ECO:0007669"/>
    <property type="project" value="InterPro"/>
</dbReference>
<evidence type="ECO:0000256" key="2">
    <source>
        <dbReference type="ARBA" id="ARBA00022714"/>
    </source>
</evidence>
<evidence type="ECO:0000259" key="7">
    <source>
        <dbReference type="PROSITE" id="PS51085"/>
    </source>
</evidence>
<reference evidence="8 9" key="1">
    <citation type="journal article" date="2013" name="Biodegradation">
        <title>Occurrence of 4-tert-butylphenol (4-t-BP) biodegradation in an aquatic sample caused by the presence of Spirodela polyrrhiza and isolation of a 4-t-BP-utilizing bacterium.</title>
        <authorList>
            <person name="Ogata Y."/>
            <person name="Toyama T."/>
            <person name="Yu N."/>
            <person name="Wang X."/>
            <person name="Sei K."/>
            <person name="Ike M."/>
        </authorList>
    </citation>
    <scope>NUCLEOTIDE SEQUENCE [LARGE SCALE GENOMIC DNA]</scope>
    <source>
        <strain evidence="8 9">OMI</strain>
    </source>
</reference>
<dbReference type="EMBL" id="BEWI01000032">
    <property type="protein sequence ID" value="GAY22182.1"/>
    <property type="molecule type" value="Genomic_DNA"/>
</dbReference>
<dbReference type="Gene3D" id="3.10.20.30">
    <property type="match status" value="1"/>
</dbReference>
<dbReference type="InterPro" id="IPR036010">
    <property type="entry name" value="2Fe-2S_ferredoxin-like_sf"/>
</dbReference>
<dbReference type="InterPro" id="IPR012675">
    <property type="entry name" value="Beta-grasp_dom_sf"/>
</dbReference>
<dbReference type="GO" id="GO:0009055">
    <property type="term" value="F:electron transfer activity"/>
    <property type="evidence" value="ECO:0007669"/>
    <property type="project" value="TreeGrafter"/>
</dbReference>
<dbReference type="InterPro" id="IPR001055">
    <property type="entry name" value="Adrenodoxin-like"/>
</dbReference>
<evidence type="ECO:0000256" key="5">
    <source>
        <dbReference type="ARBA" id="ARBA00023014"/>
    </source>
</evidence>
<dbReference type="SUPFAM" id="SSF54292">
    <property type="entry name" value="2Fe-2S ferredoxin-like"/>
    <property type="match status" value="1"/>
</dbReference>
<proteinExistence type="inferred from homology"/>
<keyword evidence="3" id="KW-0479">Metal-binding</keyword>